<dbReference type="InterPro" id="IPR008389">
    <property type="entry name" value="ATPase_V0-cplx_e1/e2_su"/>
</dbReference>
<evidence type="ECO:0000313" key="11">
    <source>
        <dbReference type="Proteomes" id="UP000187209"/>
    </source>
</evidence>
<feature type="transmembrane region" description="Helical" evidence="9">
    <location>
        <begin position="43"/>
        <end position="68"/>
    </location>
</feature>
<dbReference type="OrthoDB" id="1508846at2759"/>
<comment type="subcellular location">
    <subcellularLocation>
        <location evidence="1">Membrane</location>
        <topology evidence="1">Multi-pass membrane protein</topology>
    </subcellularLocation>
</comment>
<evidence type="ECO:0000256" key="7">
    <source>
        <dbReference type="ARBA" id="ARBA00023065"/>
    </source>
</evidence>
<keyword evidence="4 9" id="KW-0812">Transmembrane</keyword>
<evidence type="ECO:0000256" key="6">
    <source>
        <dbReference type="ARBA" id="ARBA00022989"/>
    </source>
</evidence>
<evidence type="ECO:0000313" key="10">
    <source>
        <dbReference type="EMBL" id="OMJ82938.1"/>
    </source>
</evidence>
<gene>
    <name evidence="10" type="ORF">SteCoe_16272</name>
</gene>
<feature type="transmembrane region" description="Helical" evidence="9">
    <location>
        <begin position="12"/>
        <end position="31"/>
    </location>
</feature>
<proteinExistence type="inferred from homology"/>
<evidence type="ECO:0000256" key="1">
    <source>
        <dbReference type="ARBA" id="ARBA00004141"/>
    </source>
</evidence>
<dbReference type="AlphaFoldDB" id="A0A1R2C1N6"/>
<reference evidence="10 11" key="1">
    <citation type="submission" date="2016-11" db="EMBL/GenBank/DDBJ databases">
        <title>The macronuclear genome of Stentor coeruleus: a giant cell with tiny introns.</title>
        <authorList>
            <person name="Slabodnick M."/>
            <person name="Ruby J.G."/>
            <person name="Reiff S.B."/>
            <person name="Swart E.C."/>
            <person name="Gosai S."/>
            <person name="Prabakaran S."/>
            <person name="Witkowska E."/>
            <person name="Larue G.E."/>
            <person name="Fisher S."/>
            <person name="Freeman R.M."/>
            <person name="Gunawardena J."/>
            <person name="Chu W."/>
            <person name="Stover N.A."/>
            <person name="Gregory B.D."/>
            <person name="Nowacki M."/>
            <person name="Derisi J."/>
            <person name="Roy S.W."/>
            <person name="Marshall W.F."/>
            <person name="Sood P."/>
        </authorList>
    </citation>
    <scope>NUCLEOTIDE SEQUENCE [LARGE SCALE GENOMIC DNA]</scope>
    <source>
        <strain evidence="10">WM001</strain>
    </source>
</reference>
<evidence type="ECO:0000256" key="4">
    <source>
        <dbReference type="ARBA" id="ARBA00022692"/>
    </source>
</evidence>
<dbReference type="GO" id="GO:0046961">
    <property type="term" value="F:proton-transporting ATPase activity, rotational mechanism"/>
    <property type="evidence" value="ECO:0007669"/>
    <property type="project" value="InterPro"/>
</dbReference>
<evidence type="ECO:0000256" key="8">
    <source>
        <dbReference type="ARBA" id="ARBA00023136"/>
    </source>
</evidence>
<dbReference type="EMBL" id="MPUH01000322">
    <property type="protein sequence ID" value="OMJ82938.1"/>
    <property type="molecule type" value="Genomic_DNA"/>
</dbReference>
<keyword evidence="8 9" id="KW-0472">Membrane</keyword>
<evidence type="ECO:0000256" key="5">
    <source>
        <dbReference type="ARBA" id="ARBA00022781"/>
    </source>
</evidence>
<keyword evidence="3" id="KW-0813">Transport</keyword>
<organism evidence="10 11">
    <name type="scientific">Stentor coeruleus</name>
    <dbReference type="NCBI Taxonomy" id="5963"/>
    <lineage>
        <taxon>Eukaryota</taxon>
        <taxon>Sar</taxon>
        <taxon>Alveolata</taxon>
        <taxon>Ciliophora</taxon>
        <taxon>Postciliodesmatophora</taxon>
        <taxon>Heterotrichea</taxon>
        <taxon>Heterotrichida</taxon>
        <taxon>Stentoridae</taxon>
        <taxon>Stentor</taxon>
    </lineage>
</organism>
<evidence type="ECO:0000256" key="2">
    <source>
        <dbReference type="ARBA" id="ARBA00008328"/>
    </source>
</evidence>
<comment type="similarity">
    <text evidence="2">Belongs to the V-ATPase e1/e2 subunit family.</text>
</comment>
<keyword evidence="6 9" id="KW-1133">Transmembrane helix</keyword>
<protein>
    <submittedName>
        <fullName evidence="10">Uncharacterized protein</fullName>
    </submittedName>
</protein>
<accession>A0A1R2C1N6</accession>
<evidence type="ECO:0000256" key="3">
    <source>
        <dbReference type="ARBA" id="ARBA00022448"/>
    </source>
</evidence>
<comment type="caution">
    <text evidence="10">The sequence shown here is derived from an EMBL/GenBank/DDBJ whole genome shotgun (WGS) entry which is preliminary data.</text>
</comment>
<keyword evidence="11" id="KW-1185">Reference proteome</keyword>
<sequence>MSNSGTIALGSFIYVMLFLAIGIPVSIYVRSQTKEESQRKDNFFLAWIFTLIGVSCMWLMWLCCFLHQMNPLVTPDKE</sequence>
<dbReference type="Proteomes" id="UP000187209">
    <property type="component" value="Unassembled WGS sequence"/>
</dbReference>
<dbReference type="Pfam" id="PF05493">
    <property type="entry name" value="ATP_synt_H"/>
    <property type="match status" value="1"/>
</dbReference>
<name>A0A1R2C1N6_9CILI</name>
<dbReference type="GO" id="GO:0033179">
    <property type="term" value="C:proton-transporting V-type ATPase, V0 domain"/>
    <property type="evidence" value="ECO:0007669"/>
    <property type="project" value="InterPro"/>
</dbReference>
<keyword evidence="7" id="KW-0406">Ion transport</keyword>
<keyword evidence="5" id="KW-0375">Hydrogen ion transport</keyword>
<evidence type="ECO:0000256" key="9">
    <source>
        <dbReference type="SAM" id="Phobius"/>
    </source>
</evidence>